<dbReference type="FunFam" id="3.40.50.720:FF:000417">
    <property type="entry name" value="Glucose 1-dehydrogenase, putative"/>
    <property type="match status" value="1"/>
</dbReference>
<accession>A0A4T0VG21</accession>
<comment type="caution">
    <text evidence="8">The sequence shown here is derived from an EMBL/GenBank/DDBJ whole genome shotgun (WGS) entry which is preliminary data.</text>
</comment>
<dbReference type="Gene3D" id="4.10.240.10">
    <property type="entry name" value="Zn(2)-C6 fungal-type DNA-binding domain"/>
    <property type="match status" value="1"/>
</dbReference>
<dbReference type="Gene3D" id="3.40.50.720">
    <property type="entry name" value="NAD(P)-binding Rossmann-like Domain"/>
    <property type="match status" value="1"/>
</dbReference>
<dbReference type="InterPro" id="IPR002347">
    <property type="entry name" value="SDR_fam"/>
</dbReference>
<protein>
    <submittedName>
        <fullName evidence="8">L-rhamnose-1-dehydrogenase</fullName>
    </submittedName>
</protein>
<dbReference type="GO" id="GO:0019301">
    <property type="term" value="P:rhamnose catabolic process"/>
    <property type="evidence" value="ECO:0007669"/>
    <property type="project" value="UniProtKB-ARBA"/>
</dbReference>
<dbReference type="OrthoDB" id="5319341at2759"/>
<dbReference type="SUPFAM" id="SSF57701">
    <property type="entry name" value="Zn2/Cys6 DNA-binding domain"/>
    <property type="match status" value="1"/>
</dbReference>
<dbReference type="GO" id="GO:0008270">
    <property type="term" value="F:zinc ion binding"/>
    <property type="evidence" value="ECO:0007669"/>
    <property type="project" value="InterPro"/>
</dbReference>
<keyword evidence="2" id="KW-0521">NADP</keyword>
<dbReference type="PRINTS" id="PR00081">
    <property type="entry name" value="GDHRDH"/>
</dbReference>
<dbReference type="Pfam" id="PF11951">
    <property type="entry name" value="Fungal_trans_2"/>
    <property type="match status" value="1"/>
</dbReference>
<dbReference type="GO" id="GO:0006633">
    <property type="term" value="P:fatty acid biosynthetic process"/>
    <property type="evidence" value="ECO:0007669"/>
    <property type="project" value="TreeGrafter"/>
</dbReference>
<proteinExistence type="inferred from homology"/>
<dbReference type="Pfam" id="PF13561">
    <property type="entry name" value="adh_short_C2"/>
    <property type="match status" value="1"/>
</dbReference>
<dbReference type="PROSITE" id="PS50048">
    <property type="entry name" value="ZN2_CY6_FUNGAL_2"/>
    <property type="match status" value="1"/>
</dbReference>
<sequence length="845" mass="93506">MSTASWRLLKGKTACITGGTTGIGRAITLEYLRQGANVAVNHLGLPRDEKHRLSLIDEAETIRQTAPEDSPTGELMELAGDVTDPNTSKALVGEAAKRWGGLDIFVANAGIFKPAEFLTLEKEVFDKTIHVNINGAFYSCQAAANQMVKQGRGGSIIGISSISALQGGGLQTHYTPTKAAVLSMIQSMAVALAKHRIRCNALLPGTIHTQLAEEDMQNEQKRKYLQQRIPMGVGKPHDLAGPAVFLGCEQLSGFMTGSQVLVDGGMEPIMGAEDEQTERYFTRGRLSRGRGLRNTTGCATCRRRHVKCDEKKPVCGGCERTKRTSTPASGNPSGDVSRDERIHASYNDAVASAPALQPQSAVPSAEDPPCTTGATPHDPALTSSSLGANLENATAIWVDLLLQDASMQQLDFSGLNFQADAVDLFGSSVVVHSPTVGRSSQNNIGDGPSPTLYTSHPYLHERAPNLDEYQRLEKQAWKSASPLPILPQEHKVFQNFVLHMDLFEPSRPFGTLVPQLAMRNVGLMNAILALSARHLSLGTSPDGKDYQDTNDALRYYYKTLHYIQEAMQYDTYKTSLELLATSSIVSAYEMLDGSRQDWERHLKGVFCIQRSQGIHGDSLGLKQAVWWAWLCQDVWAAFRERRRPFTFWRPLRTLDELDPHELAARSVYFFAQVVAFCSREETERGREDPLARIAAAEALKDTLEDWRRHLTSEFQPLPFAGSPEDVFEPIWINPPAFAVAFQVYYCSHILLLLHVPALGGLDEYTKQRKRLMECVRRVCGIGMTSTDYPSSFMSSQCLFIAGLPLENSRERSFVLELLEAHRLRSGWPIKPLGEELKARWEASDV</sequence>
<keyword evidence="3" id="KW-0560">Oxidoreductase</keyword>
<evidence type="ECO:0000256" key="2">
    <source>
        <dbReference type="ARBA" id="ARBA00022857"/>
    </source>
</evidence>
<dbReference type="InterPro" id="IPR036864">
    <property type="entry name" value="Zn2-C6_fun-type_DNA-bd_sf"/>
</dbReference>
<dbReference type="GO" id="GO:0016616">
    <property type="term" value="F:oxidoreductase activity, acting on the CH-OH group of donors, NAD or NADP as acceptor"/>
    <property type="evidence" value="ECO:0007669"/>
    <property type="project" value="TreeGrafter"/>
</dbReference>
<dbReference type="InterPro" id="IPR001138">
    <property type="entry name" value="Zn2Cys6_DnaBD"/>
</dbReference>
<dbReference type="EMBL" id="MWPZ01000010">
    <property type="protein sequence ID" value="TIC91048.1"/>
    <property type="molecule type" value="Genomic_DNA"/>
</dbReference>
<organism evidence="8 9">
    <name type="scientific">Colletotrichum higginsianum</name>
    <dbReference type="NCBI Taxonomy" id="80884"/>
    <lineage>
        <taxon>Eukaryota</taxon>
        <taxon>Fungi</taxon>
        <taxon>Dikarya</taxon>
        <taxon>Ascomycota</taxon>
        <taxon>Pezizomycotina</taxon>
        <taxon>Sordariomycetes</taxon>
        <taxon>Hypocreomycetidae</taxon>
        <taxon>Glomerellales</taxon>
        <taxon>Glomerellaceae</taxon>
        <taxon>Colletotrichum</taxon>
        <taxon>Colletotrichum destructivum species complex</taxon>
    </lineage>
</organism>
<dbReference type="PANTHER" id="PTHR42760:SF83">
    <property type="entry name" value="(3R)-3-HYDROXYACYL-COA DEHYDROGENASE"/>
    <property type="match status" value="1"/>
</dbReference>
<feature type="compositionally biased region" description="Polar residues" evidence="6">
    <location>
        <begin position="324"/>
        <end position="334"/>
    </location>
</feature>
<evidence type="ECO:0000313" key="9">
    <source>
        <dbReference type="Proteomes" id="UP000305883"/>
    </source>
</evidence>
<dbReference type="PRINTS" id="PR00080">
    <property type="entry name" value="SDRFAMILY"/>
</dbReference>
<dbReference type="GO" id="GO:0000981">
    <property type="term" value="F:DNA-binding transcription factor activity, RNA polymerase II-specific"/>
    <property type="evidence" value="ECO:0007669"/>
    <property type="project" value="InterPro"/>
</dbReference>
<dbReference type="CDD" id="cd05233">
    <property type="entry name" value="SDR_c"/>
    <property type="match status" value="1"/>
</dbReference>
<gene>
    <name evidence="8" type="ORF">CH35J_011294</name>
</gene>
<dbReference type="SMART" id="SM00066">
    <property type="entry name" value="GAL4"/>
    <property type="match status" value="1"/>
</dbReference>
<dbReference type="AlphaFoldDB" id="A0A4T0VG21"/>
<keyword evidence="5" id="KW-0684">Rhamnose metabolism</keyword>
<dbReference type="SUPFAM" id="SSF51735">
    <property type="entry name" value="NAD(P)-binding Rossmann-fold domains"/>
    <property type="match status" value="1"/>
</dbReference>
<feature type="domain" description="Zn(2)-C6 fungal-type" evidence="7">
    <location>
        <begin position="297"/>
        <end position="320"/>
    </location>
</feature>
<feature type="region of interest" description="Disordered" evidence="6">
    <location>
        <begin position="316"/>
        <end position="338"/>
    </location>
</feature>
<evidence type="ECO:0000313" key="8">
    <source>
        <dbReference type="EMBL" id="TIC91048.1"/>
    </source>
</evidence>
<evidence type="ECO:0000256" key="3">
    <source>
        <dbReference type="ARBA" id="ARBA00023002"/>
    </source>
</evidence>
<evidence type="ECO:0000256" key="1">
    <source>
        <dbReference type="ARBA" id="ARBA00006484"/>
    </source>
</evidence>
<feature type="region of interest" description="Disordered" evidence="6">
    <location>
        <begin position="352"/>
        <end position="381"/>
    </location>
</feature>
<dbReference type="PANTHER" id="PTHR42760">
    <property type="entry name" value="SHORT-CHAIN DEHYDROGENASES/REDUCTASES FAMILY MEMBER"/>
    <property type="match status" value="1"/>
</dbReference>
<evidence type="ECO:0000256" key="4">
    <source>
        <dbReference type="ARBA" id="ARBA00023242"/>
    </source>
</evidence>
<name>A0A4T0VG21_9PEZI</name>
<comment type="similarity">
    <text evidence="1">Belongs to the short-chain dehydrogenases/reductases (SDR) family.</text>
</comment>
<evidence type="ECO:0000256" key="5">
    <source>
        <dbReference type="ARBA" id="ARBA00023308"/>
    </source>
</evidence>
<evidence type="ECO:0000256" key="6">
    <source>
        <dbReference type="SAM" id="MobiDB-lite"/>
    </source>
</evidence>
<dbReference type="Proteomes" id="UP000305883">
    <property type="component" value="Unassembled WGS sequence"/>
</dbReference>
<keyword evidence="4" id="KW-0539">Nucleus</keyword>
<dbReference type="InterPro" id="IPR036291">
    <property type="entry name" value="NAD(P)-bd_dom_sf"/>
</dbReference>
<dbReference type="CDD" id="cd12148">
    <property type="entry name" value="fungal_TF_MHR"/>
    <property type="match status" value="1"/>
</dbReference>
<dbReference type="GO" id="GO:0048038">
    <property type="term" value="F:quinone binding"/>
    <property type="evidence" value="ECO:0007669"/>
    <property type="project" value="TreeGrafter"/>
</dbReference>
<reference evidence="8 9" key="1">
    <citation type="journal article" date="2019" name="Genome Biol. Evol.">
        <title>Genomic Plasticity Mediated by Transposable Elements in the Plant Pathogenic Fungus Colletotrichum higginsianum.</title>
        <authorList>
            <person name="Tsushima A."/>
            <person name="Gan P."/>
            <person name="Kumakura N."/>
            <person name="Narusaka M."/>
            <person name="Takano Y."/>
            <person name="Narusaka Y."/>
            <person name="Shirasu K."/>
        </authorList>
    </citation>
    <scope>NUCLEOTIDE SEQUENCE [LARGE SCALE GENOMIC DNA]</scope>
    <source>
        <strain evidence="8 9">MAFF305635-RFP</strain>
    </source>
</reference>
<dbReference type="CDD" id="cd00067">
    <property type="entry name" value="GAL4"/>
    <property type="match status" value="1"/>
</dbReference>
<dbReference type="Pfam" id="PF00172">
    <property type="entry name" value="Zn_clus"/>
    <property type="match status" value="1"/>
</dbReference>
<evidence type="ECO:0000259" key="7">
    <source>
        <dbReference type="PROSITE" id="PS50048"/>
    </source>
</evidence>
<dbReference type="InterPro" id="IPR021858">
    <property type="entry name" value="Fun_TF"/>
</dbReference>